<dbReference type="CDD" id="cd06174">
    <property type="entry name" value="MFS"/>
    <property type="match status" value="1"/>
</dbReference>
<dbReference type="CDD" id="cd03791">
    <property type="entry name" value="GT5_Glycogen_synthase_DULL1-like"/>
    <property type="match status" value="1"/>
</dbReference>
<evidence type="ECO:0000259" key="10">
    <source>
        <dbReference type="SMART" id="SM00642"/>
    </source>
</evidence>
<dbReference type="SUPFAM" id="SSF51445">
    <property type="entry name" value="(Trans)glycosidases"/>
    <property type="match status" value="1"/>
</dbReference>
<dbReference type="PANTHER" id="PTHR47182:SF2">
    <property type="entry name" value="CELL WALL ALPHA-1,3-GLUCAN SYNTHASE AGS1"/>
    <property type="match status" value="1"/>
</dbReference>
<feature type="region of interest" description="Disordered" evidence="7">
    <location>
        <begin position="1667"/>
        <end position="1723"/>
    </location>
</feature>
<dbReference type="EC" id="2.4.1.183" evidence="2"/>
<dbReference type="InterPro" id="IPR017853">
    <property type="entry name" value="GH"/>
</dbReference>
<evidence type="ECO:0000256" key="8">
    <source>
        <dbReference type="SAM" id="Phobius"/>
    </source>
</evidence>
<dbReference type="InterPro" id="IPR013534">
    <property type="entry name" value="Starch_synth_cat_dom"/>
</dbReference>
<feature type="transmembrane region" description="Helical" evidence="8">
    <location>
        <begin position="2117"/>
        <end position="2138"/>
    </location>
</feature>
<evidence type="ECO:0000256" key="6">
    <source>
        <dbReference type="ARBA" id="ARBA00048960"/>
    </source>
</evidence>
<feature type="compositionally biased region" description="Acidic residues" evidence="7">
    <location>
        <begin position="1759"/>
        <end position="1769"/>
    </location>
</feature>
<feature type="signal peptide" evidence="9">
    <location>
        <begin position="1"/>
        <end position="19"/>
    </location>
</feature>
<keyword evidence="8" id="KW-0812">Transmembrane</keyword>
<evidence type="ECO:0000256" key="2">
    <source>
        <dbReference type="ARBA" id="ARBA00012688"/>
    </source>
</evidence>
<dbReference type="InterPro" id="IPR058655">
    <property type="entry name" value="Mok11-14/Ags1-like"/>
</dbReference>
<evidence type="ECO:0000256" key="5">
    <source>
        <dbReference type="ARBA" id="ARBA00023316"/>
    </source>
</evidence>
<feature type="region of interest" description="Disordered" evidence="7">
    <location>
        <begin position="1785"/>
        <end position="1848"/>
    </location>
</feature>
<keyword evidence="5" id="KW-0961">Cell wall biogenesis/degradation</keyword>
<feature type="transmembrane region" description="Helical" evidence="8">
    <location>
        <begin position="2163"/>
        <end position="2188"/>
    </location>
</feature>
<feature type="transmembrane region" description="Helical" evidence="8">
    <location>
        <begin position="1990"/>
        <end position="2007"/>
    </location>
</feature>
<dbReference type="GO" id="GO:0047657">
    <property type="term" value="F:alpha-1,3-glucan synthase activity"/>
    <property type="evidence" value="ECO:0007669"/>
    <property type="project" value="UniProtKB-EC"/>
</dbReference>
<evidence type="ECO:0000256" key="9">
    <source>
        <dbReference type="SAM" id="SignalP"/>
    </source>
</evidence>
<keyword evidence="8" id="KW-0472">Membrane</keyword>
<evidence type="ECO:0000313" key="11">
    <source>
        <dbReference type="EMBL" id="KKK12181.1"/>
    </source>
</evidence>
<feature type="compositionally biased region" description="Polar residues" evidence="7">
    <location>
        <begin position="1942"/>
        <end position="1953"/>
    </location>
</feature>
<dbReference type="CDD" id="cd11323">
    <property type="entry name" value="AmyAc_AGS"/>
    <property type="match status" value="1"/>
</dbReference>
<dbReference type="Pfam" id="PF26122">
    <property type="entry name" value="CBM_Mok13"/>
    <property type="match status" value="1"/>
</dbReference>
<dbReference type="Pfam" id="PF26108">
    <property type="entry name" value="GH_Mok13"/>
    <property type="match status" value="1"/>
</dbReference>
<feature type="transmembrane region" description="Helical" evidence="8">
    <location>
        <begin position="2208"/>
        <end position="2225"/>
    </location>
</feature>
<feature type="transmembrane region" description="Helical" evidence="8">
    <location>
        <begin position="2317"/>
        <end position="2337"/>
    </location>
</feature>
<dbReference type="InterPro" id="IPR058654">
    <property type="entry name" value="Mok11-14/Ags1-like_TM"/>
</dbReference>
<evidence type="ECO:0000256" key="3">
    <source>
        <dbReference type="ARBA" id="ARBA00022676"/>
    </source>
</evidence>
<dbReference type="EMBL" id="JYKN01003507">
    <property type="protein sequence ID" value="KKK12181.1"/>
    <property type="molecule type" value="Genomic_DNA"/>
</dbReference>
<organism evidence="11 12">
    <name type="scientific">Aspergillus ochraceoroseus</name>
    <dbReference type="NCBI Taxonomy" id="138278"/>
    <lineage>
        <taxon>Eukaryota</taxon>
        <taxon>Fungi</taxon>
        <taxon>Dikarya</taxon>
        <taxon>Ascomycota</taxon>
        <taxon>Pezizomycotina</taxon>
        <taxon>Eurotiomycetes</taxon>
        <taxon>Eurotiomycetidae</taxon>
        <taxon>Eurotiales</taxon>
        <taxon>Aspergillaceae</taxon>
        <taxon>Aspergillus</taxon>
        <taxon>Aspergillus subgen. Nidulantes</taxon>
    </lineage>
</organism>
<dbReference type="Pfam" id="PF13692">
    <property type="entry name" value="Glyco_trans_1_4"/>
    <property type="match status" value="1"/>
</dbReference>
<dbReference type="FunFam" id="3.40.50.2000:FF:000052">
    <property type="entry name" value="Alpha-1,3-glucan synthase Ags2"/>
    <property type="match status" value="1"/>
</dbReference>
<feature type="region of interest" description="Disordered" evidence="7">
    <location>
        <begin position="1942"/>
        <end position="1962"/>
    </location>
</feature>
<keyword evidence="12" id="KW-1185">Reference proteome</keyword>
<dbReference type="OrthoDB" id="512920at2759"/>
<evidence type="ECO:0000256" key="4">
    <source>
        <dbReference type="ARBA" id="ARBA00022679"/>
    </source>
</evidence>
<dbReference type="Gene3D" id="3.20.20.80">
    <property type="entry name" value="Glycosidases"/>
    <property type="match status" value="1"/>
</dbReference>
<feature type="transmembrane region" description="Helical" evidence="8">
    <location>
        <begin position="1071"/>
        <end position="1093"/>
    </location>
</feature>
<comment type="catalytic activity">
    <reaction evidence="6">
        <text>[(1-&gt;3)-alpha-D-glucosyl](n) + UDP-alpha-D-glucose = [(1-&gt;3)-alpha-D-glucosyl](n+1) + UDP + H(+)</text>
        <dbReference type="Rhea" id="RHEA:19749"/>
        <dbReference type="Rhea" id="RHEA-COMP:11150"/>
        <dbReference type="Rhea" id="RHEA-COMP:11151"/>
        <dbReference type="ChEBI" id="CHEBI:15378"/>
        <dbReference type="ChEBI" id="CHEBI:28100"/>
        <dbReference type="ChEBI" id="CHEBI:58223"/>
        <dbReference type="ChEBI" id="CHEBI:58885"/>
        <dbReference type="EC" id="2.4.1.183"/>
    </reaction>
</comment>
<feature type="compositionally biased region" description="Polar residues" evidence="7">
    <location>
        <begin position="1679"/>
        <end position="1701"/>
    </location>
</feature>
<dbReference type="VEuPathDB" id="FungiDB:P175DRAFT_0558951"/>
<reference evidence="11 12" key="1">
    <citation type="submission" date="2015-02" db="EMBL/GenBank/DDBJ databases">
        <title>Draft Genome Sequences of Two Closely-Related Aflatoxigenic Aspergillus Species Obtained from the Cote d'Ivoire.</title>
        <authorList>
            <person name="Moore G.G."/>
            <person name="Beltz S.B."/>
            <person name="Mack B.M."/>
        </authorList>
    </citation>
    <scope>NUCLEOTIDE SEQUENCE [LARGE SCALE GENOMIC DNA]</scope>
    <source>
        <strain evidence="11 12">SRRC1432</strain>
    </source>
</reference>
<keyword evidence="9" id="KW-0732">Signal</keyword>
<feature type="region of interest" description="Disordered" evidence="7">
    <location>
        <begin position="1735"/>
        <end position="1769"/>
    </location>
</feature>
<dbReference type="SUPFAM" id="SSF53756">
    <property type="entry name" value="UDP-Glycosyltransferase/glycogen phosphorylase"/>
    <property type="match status" value="1"/>
</dbReference>
<feature type="compositionally biased region" description="Polar residues" evidence="7">
    <location>
        <begin position="1743"/>
        <end position="1754"/>
    </location>
</feature>
<dbReference type="Pfam" id="PF26111">
    <property type="entry name" value="Ig_Mok13"/>
    <property type="match status" value="1"/>
</dbReference>
<feature type="compositionally biased region" description="Basic and acidic residues" evidence="7">
    <location>
        <begin position="1785"/>
        <end position="1806"/>
    </location>
</feature>
<dbReference type="Gene3D" id="3.40.50.2000">
    <property type="entry name" value="Glycogen Phosphorylase B"/>
    <property type="match status" value="2"/>
</dbReference>
<feature type="transmembrane region" description="Helical" evidence="8">
    <location>
        <begin position="2344"/>
        <end position="2366"/>
    </location>
</feature>
<name>A0A0F8UMV6_9EURO</name>
<feature type="compositionally biased region" description="Basic and acidic residues" evidence="7">
    <location>
        <begin position="1408"/>
        <end position="1418"/>
    </location>
</feature>
<protein>
    <recommendedName>
        <fullName evidence="2">alpha-1,3-glucan synthase</fullName>
        <ecNumber evidence="2">2.4.1.183</ecNumber>
    </recommendedName>
</protein>
<feature type="chain" id="PRO_5002528624" description="alpha-1,3-glucan synthase" evidence="9">
    <location>
        <begin position="20"/>
        <end position="2418"/>
    </location>
</feature>
<dbReference type="InterPro" id="IPR058658">
    <property type="entry name" value="Mok11-13/Ags1-like_Ig_2"/>
</dbReference>
<dbReference type="Pfam" id="PF08323">
    <property type="entry name" value="Glyco_transf_5"/>
    <property type="match status" value="1"/>
</dbReference>
<dbReference type="InterPro" id="IPR058659">
    <property type="entry name" value="Mok11-13/Ags1-like_CBM"/>
</dbReference>
<dbReference type="PANTHER" id="PTHR47182">
    <property type="entry name" value="CELL WALL ALPHA-1,3-GLUCAN SYNTHASE AGS1-RELATED"/>
    <property type="match status" value="1"/>
</dbReference>
<dbReference type="SMART" id="SM00642">
    <property type="entry name" value="Aamy"/>
    <property type="match status" value="1"/>
</dbReference>
<feature type="transmembrane region" description="Helical" evidence="8">
    <location>
        <begin position="2027"/>
        <end position="2044"/>
    </location>
</feature>
<dbReference type="InterPro" id="IPR058657">
    <property type="entry name" value="Mok11-13/Ags1-like_Ig"/>
</dbReference>
<dbReference type="FunFam" id="3.20.20.80:FF:000073">
    <property type="entry name" value="Alpha-1,3-glucan synthase Ags2"/>
    <property type="match status" value="1"/>
</dbReference>
<dbReference type="GO" id="GO:0009277">
    <property type="term" value="C:fungal-type cell wall"/>
    <property type="evidence" value="ECO:0007669"/>
    <property type="project" value="TreeGrafter"/>
</dbReference>
<feature type="transmembrane region" description="Helical" evidence="8">
    <location>
        <begin position="2082"/>
        <end position="2105"/>
    </location>
</feature>
<dbReference type="InterPro" id="IPR058656">
    <property type="entry name" value="Mok11-13/Ags1-like_GH"/>
</dbReference>
<feature type="transmembrane region" description="Helical" evidence="8">
    <location>
        <begin position="2245"/>
        <end position="2267"/>
    </location>
</feature>
<evidence type="ECO:0000313" key="12">
    <source>
        <dbReference type="Proteomes" id="UP000034947"/>
    </source>
</evidence>
<keyword evidence="8" id="KW-1133">Transmembrane helix</keyword>
<dbReference type="Pfam" id="PF00128">
    <property type="entry name" value="Alpha-amylase"/>
    <property type="match status" value="1"/>
</dbReference>
<keyword evidence="3" id="KW-0328">Glycosyltransferase</keyword>
<dbReference type="Pfam" id="PF26127">
    <property type="entry name" value="12TM_Mok13"/>
    <property type="match status" value="1"/>
</dbReference>
<feature type="domain" description="Glycosyl hydrolase family 13 catalytic" evidence="10">
    <location>
        <begin position="66"/>
        <end position="547"/>
    </location>
</feature>
<evidence type="ECO:0000256" key="7">
    <source>
        <dbReference type="SAM" id="MobiDB-lite"/>
    </source>
</evidence>
<feature type="transmembrane region" description="Helical" evidence="8">
    <location>
        <begin position="2051"/>
        <end position="2070"/>
    </location>
</feature>
<dbReference type="GO" id="GO:0070600">
    <property type="term" value="P:fungal-type cell wall (1-&gt;3)-alpha-glucan biosynthetic process"/>
    <property type="evidence" value="ECO:0007669"/>
    <property type="project" value="TreeGrafter"/>
</dbReference>
<dbReference type="InterPro" id="IPR006047">
    <property type="entry name" value="GH13_cat_dom"/>
</dbReference>
<dbReference type="Proteomes" id="UP000034947">
    <property type="component" value="Unassembled WGS sequence"/>
</dbReference>
<feature type="transmembrane region" description="Helical" evidence="8">
    <location>
        <begin position="2390"/>
        <end position="2410"/>
    </location>
</feature>
<dbReference type="Pfam" id="PF26114">
    <property type="entry name" value="Ig_2_Mok13"/>
    <property type="match status" value="1"/>
</dbReference>
<gene>
    <name evidence="11" type="ORF">AOCH_007246</name>
</gene>
<dbReference type="FunFam" id="3.40.50.2000:FF:000058">
    <property type="entry name" value="Alpha-1,3-glucan synthase Ags1"/>
    <property type="match status" value="1"/>
</dbReference>
<proteinExistence type="inferred from homology"/>
<feature type="region of interest" description="Disordered" evidence="7">
    <location>
        <begin position="1401"/>
        <end position="1422"/>
    </location>
</feature>
<evidence type="ECO:0000256" key="1">
    <source>
        <dbReference type="ARBA" id="ARBA00006122"/>
    </source>
</evidence>
<comment type="caution">
    <text evidence="11">The sequence shown here is derived from an EMBL/GenBank/DDBJ whole genome shotgun (WGS) entry which is preliminary data.</text>
</comment>
<sequence length="2418" mass="271232">MKWGISGSLLALLATTAAGWPYEQSLVDYNLNVNKTALTPLDYAAPEWPDHKYTPSPKSWRFPFYTLFLDRFVNGDPTNDNINGTLFEHDLNSNQMRHGGDADGLVDTLDYIQGMGIKGIYLAGTILMNQPWGADGYSILDTTLLDQHYGTIQTWRNAISEIHKRGMYVVFDNTIATMGDLIGFKGYLNVTTPFSVKEYEALWKSDRHYVDFSFGNSYNETCEYPRFWNETGWPVDQDVRDELKGCYNSDFDQYGDREAFGVYPDWQRELAKFASVQDRLREWYPPVRDRLTKHSCMIIKALDIDGFRFDKATQATVDALGDMSSAYRECARSVGKDNFFLPGEITGGNNFGSIYLGRGRQPNQYPESAMDSMGMTNRSDQQYFLREDGLQALDGAAFHYSVYRSLTRFLGLSGNLAAGYDTPLDWTDAWNVMVMSNDMINANTGKFDPRHMYGATNQDVFRWPALQFGIERQLLGLFITTLHLPGIPLLLWGEEQGFYILDATADNYVYGRQAMSPATAWKTHGCFALNASQYHDWPIEKGRDGCHDETVAYDHRDPSHPLRNIIKHMYQLRKDYPILNDGYSVQKLSKQTHDIYYPGSNGTATETGMWSILRDRVSKYQDLGSDADNQPIWLVYQNDNKTVDYKFDCGENDTALISPFATGTTVVNLFYPHDEYELKDSPQKLHLNGSKAYNGCLDSMTLKAFEFKAFVPKSRFVGPSPMVTKITPGHDEPLLSTVGPNESEDIDLSIYFSTQMDCDSVTKAISLKSTTASGKTPSIDKDNVNCKSMDPSETQWTAQIPSTWVWTGKLTGVYNGIHRLTIKNATSEAGDSSTGAVDHFLLRIGQADNPITFNTANYSTSLLHQYDNGTLYIQHKAVGADKYRYSTNWGSSFSSWLPYKGGEDIIDELPWSGTNKQRWQGKHVRVEYWSKLTGSSDYVQEGDYDFDIQRRFPHLYFNGPYNQYGYDAGLDNKVVQDKDGYWKFRLRTEFPAQGQYNVWGMNPDGKPDQSFVYGDVDSDGVLDRMPPSSLSSLSVNVTEIPPSPYLSWDLWLDDGDLRIHLQPTGSRAIQIIVYCLLWLVPIVTAVGCVYAFMKSFYQVKFNQVGVSQKKSLLPFALVKKSNKLGGLNPFLRLANKSGFLQSTPAFRTGSARRQTVLIATMEYDIEDWAIKIKIGGLGVMAQLMGKNLGHQDLIWVVPCVGGVDYPEDQPAEPIFVTVLGNSYEVKVQYHVLNNITYVLLDAPVFRQQSKAEPYPPRMDDLDSAIYYSAWNQCIAEVIKRFPIDLYHINDYHGSIAPLYLLPQTVPVCLSLHNAEFQGLWPMRTQKERDEVCSVFNIEVDVARRYVQFGEVFNMLHAGASYLRVHQQGFGAVGVSRKYGKRSYARYPIFWGLKKVGNLPNPDPSDTAEWNKELPKDTEVQVDPEYEASRGELKRQAQEWAGLDQNPNADLLVFVGRWSMQKGVDLIADVMPAVLEARPNVQLICVGPVIDLYGKFAALKLERMMKIYPGRVYSRPEFTALPPFIFSGAEFALIPSRDEPFGLVAVEFGRKGALGIGARVGGLGQMPGWWYNVESTTTAHLLHQFKLAIASALNSKPQVRAKMRARSAKQRFPVAQWVEDLEILQSTAIRIHSKGLVKANGQPYTPSGCNTPSGMMTPTIASTGTVTPTGVQTPPLAHSRSGSYSNLNRLSAYGPQQRNTIVYSRDPSPGGNDKPRTGLGRQLSLGVRAGPGHLVRRGRRKLRNSYTGTDENASVSMAEESSDDDIIPSFYGEDEYTLTPEQIEAGRRADATTEQEHSRSSVRDFFTRRHSSQSSILSRGMLSPASSGTFDPDETLVPPARPFAEPGNRLSSASVLSVDSVIGEKKDYKLQKVDPSFTDSTGEFYQIFETRLEKLNGSNSESQLCIEEYLEKSEKKWFDRFRDAKLGRNQSPASSVFHAKMETSSPMGSISNDEVGSRESGSEAHKRRDEFFLGNDYVPPSGLRKWMQIRIFDWPIYSFILGLGQIIAANSYQITLLTGEIGETPEKLYGIATVYLVTSIIWWFLFRFCKSVVVLSLPWFLYGLAFVLIGVAHYESDEFSRAWIQNVGSGVYAAASSSGSLFFALNFGDENGAPVKEWIFRACLIQGTQQAYVIGLWYWGTSISQGVTEGLGNSQAAITDSWKMTAICIPIAVFLWALGLLVFFGLPNYYRQTPGKVPSFYQSVFRRKIVLWNFVVVILQNFFLSAPYGRNWSFLWSSVHAEAWEIGILVVVFFGIVWAALLFLFGHLSKSHSWILPVFACGLGAPRWAQIWWGVSGMGLFLPWAGSYTSGALASRSLWLWLGILDSLQGLGFGMILLQTLTRMHICFALLASQVLGSIATICARAFGPNSIGPGPISPDVTDGASSVANAWFWIALFFQLLICAGFLMFFRKEQLTKP</sequence>
<comment type="similarity">
    <text evidence="1">Belongs to the glycosyltransferase group 1 family.</text>
</comment>
<keyword evidence="4" id="KW-0808">Transferase</keyword>
<accession>A0A0F8UMV6</accession>